<protein>
    <submittedName>
        <fullName evidence="2">Uncharacterized protein</fullName>
    </submittedName>
</protein>
<dbReference type="AlphaFoldDB" id="A0A1N7SWT7"/>
<dbReference type="RefSeq" id="WP_143811222.1">
    <property type="nucleotide sequence ID" value="NZ_CYGY02000144.1"/>
</dbReference>
<feature type="region of interest" description="Disordered" evidence="1">
    <location>
        <begin position="1"/>
        <end position="22"/>
    </location>
</feature>
<gene>
    <name evidence="2" type="ORF">BN2476_1440011</name>
</gene>
<dbReference type="EMBL" id="CYGY02000144">
    <property type="protein sequence ID" value="SIT51816.1"/>
    <property type="molecule type" value="Genomic_DNA"/>
</dbReference>
<comment type="caution">
    <text evidence="2">The sequence shown here is derived from an EMBL/GenBank/DDBJ whole genome shotgun (WGS) entry which is preliminary data.</text>
</comment>
<keyword evidence="3" id="KW-1185">Reference proteome</keyword>
<evidence type="ECO:0000313" key="3">
    <source>
        <dbReference type="Proteomes" id="UP000195569"/>
    </source>
</evidence>
<reference evidence="2" key="1">
    <citation type="submission" date="2016-12" db="EMBL/GenBank/DDBJ databases">
        <authorList>
            <person name="Moulin L."/>
        </authorList>
    </citation>
    <scope>NUCLEOTIDE SEQUENCE [LARGE SCALE GENOMIC DNA]</scope>
    <source>
        <strain evidence="2">STM 7183</strain>
    </source>
</reference>
<accession>A0A1N7SWT7</accession>
<evidence type="ECO:0000313" key="2">
    <source>
        <dbReference type="EMBL" id="SIT51816.1"/>
    </source>
</evidence>
<sequence>MKKRTARAFDRRGAPGEFGRPDGTYHSQRFDVRVIWLGATWDATGSANTHPLPCESQTGAYVGMMHIF</sequence>
<evidence type="ECO:0000256" key="1">
    <source>
        <dbReference type="SAM" id="MobiDB-lite"/>
    </source>
</evidence>
<dbReference type="Proteomes" id="UP000195569">
    <property type="component" value="Unassembled WGS sequence"/>
</dbReference>
<organism evidence="2 3">
    <name type="scientific">Paraburkholderia piptadeniae</name>
    <dbReference type="NCBI Taxonomy" id="1701573"/>
    <lineage>
        <taxon>Bacteria</taxon>
        <taxon>Pseudomonadati</taxon>
        <taxon>Pseudomonadota</taxon>
        <taxon>Betaproteobacteria</taxon>
        <taxon>Burkholderiales</taxon>
        <taxon>Burkholderiaceae</taxon>
        <taxon>Paraburkholderia</taxon>
    </lineage>
</organism>
<name>A0A1N7SWT7_9BURK</name>
<proteinExistence type="predicted"/>